<dbReference type="Pfam" id="PF12623">
    <property type="entry name" value="Hen1_L"/>
    <property type="match status" value="1"/>
</dbReference>
<dbReference type="InterPro" id="IPR038546">
    <property type="entry name" value="Hen1_N_sf"/>
</dbReference>
<keyword evidence="8" id="KW-0460">Magnesium</keyword>
<dbReference type="SUPFAM" id="SSF53335">
    <property type="entry name" value="S-adenosyl-L-methionine-dependent methyltransferases"/>
    <property type="match status" value="1"/>
</dbReference>
<evidence type="ECO:0000256" key="6">
    <source>
        <dbReference type="ARBA" id="ARBA00022691"/>
    </source>
</evidence>
<dbReference type="RefSeq" id="WP_179754188.1">
    <property type="nucleotide sequence ID" value="NZ_BAAAGN010000003.1"/>
</dbReference>
<dbReference type="Gene3D" id="3.40.50.150">
    <property type="entry name" value="Vaccinia Virus protein VP39"/>
    <property type="match status" value="1"/>
</dbReference>
<evidence type="ECO:0000313" key="16">
    <source>
        <dbReference type="Proteomes" id="UP000521922"/>
    </source>
</evidence>
<dbReference type="GO" id="GO:0046872">
    <property type="term" value="F:metal ion binding"/>
    <property type="evidence" value="ECO:0007669"/>
    <property type="project" value="UniProtKB-KW"/>
</dbReference>
<dbReference type="PANTHER" id="PTHR21404:SF3">
    <property type="entry name" value="SMALL RNA 2'-O-METHYLTRANSFERASE"/>
    <property type="match status" value="1"/>
</dbReference>
<dbReference type="InterPro" id="IPR024740">
    <property type="entry name" value="Hen1_N"/>
</dbReference>
<comment type="similarity">
    <text evidence="2">Belongs to the methyltransferase superfamily. HEN1 family.</text>
</comment>
<dbReference type="GO" id="GO:0003723">
    <property type="term" value="F:RNA binding"/>
    <property type="evidence" value="ECO:0007669"/>
    <property type="project" value="UniProtKB-KW"/>
</dbReference>
<dbReference type="PANTHER" id="PTHR21404">
    <property type="entry name" value="HEN1"/>
    <property type="match status" value="1"/>
</dbReference>
<keyword evidence="16" id="KW-1185">Reference proteome</keyword>
<evidence type="ECO:0000256" key="9">
    <source>
        <dbReference type="ARBA" id="ARBA00022884"/>
    </source>
</evidence>
<feature type="domain" description="Methyltransferase type 12" evidence="13">
    <location>
        <begin position="281"/>
        <end position="370"/>
    </location>
</feature>
<gene>
    <name evidence="15" type="ORF">BJ968_003586</name>
</gene>
<evidence type="ECO:0000259" key="14">
    <source>
        <dbReference type="Pfam" id="PF12623"/>
    </source>
</evidence>
<proteinExistence type="inferred from homology"/>
<reference evidence="15 16" key="1">
    <citation type="submission" date="2020-07" db="EMBL/GenBank/DDBJ databases">
        <title>Sequencing the genomes of 1000 actinobacteria strains.</title>
        <authorList>
            <person name="Klenk H.-P."/>
        </authorList>
    </citation>
    <scope>NUCLEOTIDE SEQUENCE [LARGE SCALE GENOMIC DNA]</scope>
    <source>
        <strain evidence="15 16">DSM 7487</strain>
    </source>
</reference>
<dbReference type="GO" id="GO:0090486">
    <property type="term" value="F:small RNA 2'-O-methyltransferase activity"/>
    <property type="evidence" value="ECO:0007669"/>
    <property type="project" value="UniProtKB-EC"/>
</dbReference>
<dbReference type="GO" id="GO:0031047">
    <property type="term" value="P:regulatory ncRNA-mediated gene silencing"/>
    <property type="evidence" value="ECO:0007669"/>
    <property type="project" value="UniProtKB-KW"/>
</dbReference>
<feature type="domain" description="Hen1 N-terminal" evidence="14">
    <location>
        <begin position="1"/>
        <end position="243"/>
    </location>
</feature>
<dbReference type="Gene3D" id="3.30.1610.20">
    <property type="entry name" value="Hen1, N-terminal domain"/>
    <property type="match status" value="1"/>
</dbReference>
<dbReference type="AlphaFoldDB" id="A0A7Y9DP48"/>
<sequence length="457" mass="50058">MILTLSAQRPAPEVPAGDLGFLLHKHPDRVLTSEHGAVTTHVLYPRNTPEECEVAVLLDVDPVALVRTGGDTGVLGQHVNDRPYAASSLLAVALGRVFSTALAGRCTARPDLVDVRWPLRLRLPSLPCSGGPALVHRLFEPLGWRVRTTVLPLDETVPAWGESRYVDAELEGTCRVADALAQLYVLLPVLDDAKHYWVGESEIDKLLRRGGDWLATHPERELITRRYLLHARPLVLDALDRLAELDDRPADPVEEPPARLADHRRAALLAVLAELGAARVVDLGCGQGELLRALAADARYTAVVGTDVSVRALRTASRRLRLDRQPDDRVRVFQSSLTYRDERIAGFDAAVLSEVVEHVDPPRLGALERVVFGEAAPTHVLVTTPNAEHNVNYPGLRGNGLRHPDHRFEWTRPQFARWAADVGSRFGYTVRHLGVGEAVGSTGAPTQLAVFTKEVAA</sequence>
<keyword evidence="9" id="KW-0694">RNA-binding</keyword>
<dbReference type="GO" id="GO:0001510">
    <property type="term" value="P:RNA methylation"/>
    <property type="evidence" value="ECO:0007669"/>
    <property type="project" value="InterPro"/>
</dbReference>
<dbReference type="NCBIfam" id="TIGR04074">
    <property type="entry name" value="bacter_Hen1"/>
    <property type="match status" value="1"/>
</dbReference>
<evidence type="ECO:0000256" key="7">
    <source>
        <dbReference type="ARBA" id="ARBA00022723"/>
    </source>
</evidence>
<evidence type="ECO:0000256" key="10">
    <source>
        <dbReference type="ARBA" id="ARBA00023158"/>
    </source>
</evidence>
<keyword evidence="10" id="KW-0943">RNA-mediated gene silencing</keyword>
<keyword evidence="4 15" id="KW-0489">Methyltransferase</keyword>
<comment type="cofactor">
    <cofactor evidence="1">
        <name>Mg(2+)</name>
        <dbReference type="ChEBI" id="CHEBI:18420"/>
    </cofactor>
</comment>
<evidence type="ECO:0000256" key="2">
    <source>
        <dbReference type="ARBA" id="ARBA00009026"/>
    </source>
</evidence>
<keyword evidence="7" id="KW-0479">Metal-binding</keyword>
<evidence type="ECO:0000256" key="3">
    <source>
        <dbReference type="ARBA" id="ARBA00021330"/>
    </source>
</evidence>
<evidence type="ECO:0000259" key="13">
    <source>
        <dbReference type="Pfam" id="PF08242"/>
    </source>
</evidence>
<dbReference type="Pfam" id="PF08242">
    <property type="entry name" value="Methyltransf_12"/>
    <property type="match status" value="1"/>
</dbReference>
<keyword evidence="5 15" id="KW-0808">Transferase</keyword>
<evidence type="ECO:0000256" key="1">
    <source>
        <dbReference type="ARBA" id="ARBA00001946"/>
    </source>
</evidence>
<organism evidence="15 16">
    <name type="scientific">Kineococcus aurantiacus</name>
    <dbReference type="NCBI Taxonomy" id="37633"/>
    <lineage>
        <taxon>Bacteria</taxon>
        <taxon>Bacillati</taxon>
        <taxon>Actinomycetota</taxon>
        <taxon>Actinomycetes</taxon>
        <taxon>Kineosporiales</taxon>
        <taxon>Kineosporiaceae</taxon>
        <taxon>Kineococcus</taxon>
    </lineage>
</organism>
<evidence type="ECO:0000313" key="15">
    <source>
        <dbReference type="EMBL" id="NYD24046.1"/>
    </source>
</evidence>
<dbReference type="InterPro" id="IPR013217">
    <property type="entry name" value="Methyltransf_12"/>
</dbReference>
<dbReference type="InterPro" id="IPR026610">
    <property type="entry name" value="Hen1"/>
</dbReference>
<comment type="caution">
    <text evidence="15">The sequence shown here is derived from an EMBL/GenBank/DDBJ whole genome shotgun (WGS) entry which is preliminary data.</text>
</comment>
<dbReference type="CDD" id="cd02440">
    <property type="entry name" value="AdoMet_MTases"/>
    <property type="match status" value="1"/>
</dbReference>
<evidence type="ECO:0000256" key="12">
    <source>
        <dbReference type="ARBA" id="ARBA00048418"/>
    </source>
</evidence>
<accession>A0A7Y9DP48</accession>
<dbReference type="InterPro" id="IPR024026">
    <property type="entry name" value="3'-RNA_MeTfrase_Hen1_bac"/>
</dbReference>
<evidence type="ECO:0000256" key="8">
    <source>
        <dbReference type="ARBA" id="ARBA00022842"/>
    </source>
</evidence>
<dbReference type="InterPro" id="IPR029063">
    <property type="entry name" value="SAM-dependent_MTases_sf"/>
</dbReference>
<dbReference type="Proteomes" id="UP000521922">
    <property type="component" value="Unassembled WGS sequence"/>
</dbReference>
<comment type="catalytic activity">
    <reaction evidence="12">
        <text>small RNA 3'-end nucleotide + S-adenosyl-L-methionine = small RNA 3'-end 2'-O-methylnucleotide + S-adenosyl-L-homocysteine + H(+)</text>
        <dbReference type="Rhea" id="RHEA:37887"/>
        <dbReference type="Rhea" id="RHEA-COMP:10415"/>
        <dbReference type="Rhea" id="RHEA-COMP:10416"/>
        <dbReference type="ChEBI" id="CHEBI:15378"/>
        <dbReference type="ChEBI" id="CHEBI:57856"/>
        <dbReference type="ChEBI" id="CHEBI:59789"/>
        <dbReference type="ChEBI" id="CHEBI:74896"/>
        <dbReference type="ChEBI" id="CHEBI:74898"/>
        <dbReference type="EC" id="2.1.1.386"/>
    </reaction>
</comment>
<dbReference type="EC" id="2.1.1.386" evidence="11"/>
<evidence type="ECO:0000256" key="4">
    <source>
        <dbReference type="ARBA" id="ARBA00022603"/>
    </source>
</evidence>
<name>A0A7Y9DP48_9ACTN</name>
<protein>
    <recommendedName>
        <fullName evidence="3">Small RNA 2'-O-methyltransferase</fullName>
        <ecNumber evidence="11">2.1.1.386</ecNumber>
    </recommendedName>
</protein>
<dbReference type="EMBL" id="JACCBB010000001">
    <property type="protein sequence ID" value="NYD24046.1"/>
    <property type="molecule type" value="Genomic_DNA"/>
</dbReference>
<evidence type="ECO:0000256" key="11">
    <source>
        <dbReference type="ARBA" id="ARBA00035025"/>
    </source>
</evidence>
<keyword evidence="6" id="KW-0949">S-adenosyl-L-methionine</keyword>
<evidence type="ECO:0000256" key="5">
    <source>
        <dbReference type="ARBA" id="ARBA00022679"/>
    </source>
</evidence>